<sequence length="94" mass="11122">MGQHREYLWVVGAVPAGEDMRDWSQLVRVYAVDEAQARIRAEHRLEQLAPFAWKLERLRCCPHGFLLYRRRYPGSRLVDDETGEVIEEHQQENS</sequence>
<dbReference type="Proteomes" id="UP000290365">
    <property type="component" value="Chromosome"/>
</dbReference>
<dbReference type="AlphaFoldDB" id="A0A4P6K0H6"/>
<protein>
    <submittedName>
        <fullName evidence="1">Uncharacterized protein</fullName>
    </submittedName>
</protein>
<organism evidence="1 2">
    <name type="scientific">Ktedonosporobacter rubrisoli</name>
    <dbReference type="NCBI Taxonomy" id="2509675"/>
    <lineage>
        <taxon>Bacteria</taxon>
        <taxon>Bacillati</taxon>
        <taxon>Chloroflexota</taxon>
        <taxon>Ktedonobacteria</taxon>
        <taxon>Ktedonobacterales</taxon>
        <taxon>Ktedonosporobacteraceae</taxon>
        <taxon>Ktedonosporobacter</taxon>
    </lineage>
</organism>
<evidence type="ECO:0000313" key="1">
    <source>
        <dbReference type="EMBL" id="QBD81303.1"/>
    </source>
</evidence>
<proteinExistence type="predicted"/>
<dbReference type="EMBL" id="CP035758">
    <property type="protein sequence ID" value="QBD81303.1"/>
    <property type="molecule type" value="Genomic_DNA"/>
</dbReference>
<gene>
    <name evidence="1" type="ORF">EPA93_37140</name>
</gene>
<accession>A0A4P6K0H6</accession>
<evidence type="ECO:0000313" key="2">
    <source>
        <dbReference type="Proteomes" id="UP000290365"/>
    </source>
</evidence>
<dbReference type="RefSeq" id="WP_129892364.1">
    <property type="nucleotide sequence ID" value="NZ_CP035758.1"/>
</dbReference>
<name>A0A4P6K0H6_KTERU</name>
<reference evidence="1 2" key="1">
    <citation type="submission" date="2019-01" db="EMBL/GenBank/DDBJ databases">
        <title>Ktedonosporobacter rubrisoli SCAWS-G2.</title>
        <authorList>
            <person name="Huang Y."/>
            <person name="Yan B."/>
        </authorList>
    </citation>
    <scope>NUCLEOTIDE SEQUENCE [LARGE SCALE GENOMIC DNA]</scope>
    <source>
        <strain evidence="1 2">SCAWS-G2</strain>
    </source>
</reference>
<keyword evidence="2" id="KW-1185">Reference proteome</keyword>
<dbReference type="KEGG" id="kbs:EPA93_37140"/>